<evidence type="ECO:0000313" key="1">
    <source>
        <dbReference type="EMBL" id="CRK91691.1"/>
    </source>
</evidence>
<sequence>MRDHKSQLLPFSKMLKEKIELKENVEHWNNKFVVPLELRNRKQKLFLLFSTSDINLILLMRKEMAKTTDYVNRNSKAY</sequence>
<proteinExistence type="predicted"/>
<keyword evidence="2" id="KW-1185">Reference proteome</keyword>
<reference evidence="1 2" key="1">
    <citation type="submission" date="2015-04" db="EMBL/GenBank/DDBJ databases">
        <authorList>
            <person name="Syromyatnikov M.Y."/>
            <person name="Popov V.N."/>
        </authorList>
    </citation>
    <scope>NUCLEOTIDE SEQUENCE [LARGE SCALE GENOMIC DNA]</scope>
</reference>
<dbReference type="Proteomes" id="UP000183832">
    <property type="component" value="Unassembled WGS sequence"/>
</dbReference>
<dbReference type="EMBL" id="CVRI01000021">
    <property type="protein sequence ID" value="CRK91691.1"/>
    <property type="molecule type" value="Genomic_DNA"/>
</dbReference>
<name>A0A1J1HUL5_9DIPT</name>
<dbReference type="AlphaFoldDB" id="A0A1J1HUL5"/>
<protein>
    <submittedName>
        <fullName evidence="1">CLUMA_CG005338, isoform A</fullName>
    </submittedName>
</protein>
<gene>
    <name evidence="1" type="ORF">CLUMA_CG005338</name>
</gene>
<evidence type="ECO:0000313" key="2">
    <source>
        <dbReference type="Proteomes" id="UP000183832"/>
    </source>
</evidence>
<accession>A0A1J1HUL5</accession>
<organism evidence="1 2">
    <name type="scientific">Clunio marinus</name>
    <dbReference type="NCBI Taxonomy" id="568069"/>
    <lineage>
        <taxon>Eukaryota</taxon>
        <taxon>Metazoa</taxon>
        <taxon>Ecdysozoa</taxon>
        <taxon>Arthropoda</taxon>
        <taxon>Hexapoda</taxon>
        <taxon>Insecta</taxon>
        <taxon>Pterygota</taxon>
        <taxon>Neoptera</taxon>
        <taxon>Endopterygota</taxon>
        <taxon>Diptera</taxon>
        <taxon>Nematocera</taxon>
        <taxon>Chironomoidea</taxon>
        <taxon>Chironomidae</taxon>
        <taxon>Clunio</taxon>
    </lineage>
</organism>